<gene>
    <name evidence="1" type="ORF">Q31a_11980</name>
</gene>
<name>A0A518G2X1_9BACT</name>
<evidence type="ECO:0000313" key="2">
    <source>
        <dbReference type="Proteomes" id="UP000318017"/>
    </source>
</evidence>
<proteinExistence type="predicted"/>
<accession>A0A518G2X1</accession>
<dbReference type="Proteomes" id="UP000318017">
    <property type="component" value="Chromosome"/>
</dbReference>
<keyword evidence="2" id="KW-1185">Reference proteome</keyword>
<reference evidence="1 2" key="1">
    <citation type="submission" date="2019-02" db="EMBL/GenBank/DDBJ databases">
        <title>Deep-cultivation of Planctomycetes and their phenomic and genomic characterization uncovers novel biology.</title>
        <authorList>
            <person name="Wiegand S."/>
            <person name="Jogler M."/>
            <person name="Boedeker C."/>
            <person name="Pinto D."/>
            <person name="Vollmers J."/>
            <person name="Rivas-Marin E."/>
            <person name="Kohn T."/>
            <person name="Peeters S.H."/>
            <person name="Heuer A."/>
            <person name="Rast P."/>
            <person name="Oberbeckmann S."/>
            <person name="Bunk B."/>
            <person name="Jeske O."/>
            <person name="Meyerdierks A."/>
            <person name="Storesund J.E."/>
            <person name="Kallscheuer N."/>
            <person name="Luecker S."/>
            <person name="Lage O.M."/>
            <person name="Pohl T."/>
            <person name="Merkel B.J."/>
            <person name="Hornburger P."/>
            <person name="Mueller R.-W."/>
            <person name="Bruemmer F."/>
            <person name="Labrenz M."/>
            <person name="Spormann A.M."/>
            <person name="Op den Camp H."/>
            <person name="Overmann J."/>
            <person name="Amann R."/>
            <person name="Jetten M.S.M."/>
            <person name="Mascher T."/>
            <person name="Medema M.H."/>
            <person name="Devos D.P."/>
            <person name="Kaster A.-K."/>
            <person name="Ovreas L."/>
            <person name="Rohde M."/>
            <person name="Galperin M.Y."/>
            <person name="Jogler C."/>
        </authorList>
    </citation>
    <scope>NUCLEOTIDE SEQUENCE [LARGE SCALE GENOMIC DNA]</scope>
    <source>
        <strain evidence="1 2">Q31a</strain>
    </source>
</reference>
<evidence type="ECO:0000313" key="1">
    <source>
        <dbReference type="EMBL" id="QDV22905.1"/>
    </source>
</evidence>
<protein>
    <submittedName>
        <fullName evidence="1">Uncharacterized protein</fullName>
    </submittedName>
</protein>
<organism evidence="1 2">
    <name type="scientific">Aureliella helgolandensis</name>
    <dbReference type="NCBI Taxonomy" id="2527968"/>
    <lineage>
        <taxon>Bacteria</taxon>
        <taxon>Pseudomonadati</taxon>
        <taxon>Planctomycetota</taxon>
        <taxon>Planctomycetia</taxon>
        <taxon>Pirellulales</taxon>
        <taxon>Pirellulaceae</taxon>
        <taxon>Aureliella</taxon>
    </lineage>
</organism>
<sequence>MRIRISLVYFGAAGTFSGEVDLWKSRDARYHHPAVVAIKMSTSQVTGMDFSKGKLIGPMRALIDLSGSLNSMNPKNDATKYWSCRLDPTFELTIVRW</sequence>
<dbReference type="AlphaFoldDB" id="A0A518G2X1"/>
<dbReference type="EMBL" id="CP036298">
    <property type="protein sequence ID" value="QDV22905.1"/>
    <property type="molecule type" value="Genomic_DNA"/>
</dbReference>
<dbReference type="KEGG" id="ahel:Q31a_11980"/>